<evidence type="ECO:0000313" key="5">
    <source>
        <dbReference type="EMBL" id="CAB3775851.1"/>
    </source>
</evidence>
<name>A0A6S7ARV0_9BURK</name>
<dbReference type="RefSeq" id="WP_175147617.1">
    <property type="nucleotide sequence ID" value="NZ_CADIKK010000001.1"/>
</dbReference>
<dbReference type="EMBL" id="CADIKK010000001">
    <property type="protein sequence ID" value="CAB3775851.1"/>
    <property type="molecule type" value="Genomic_DNA"/>
</dbReference>
<dbReference type="Proteomes" id="UP000494365">
    <property type="component" value="Unassembled WGS sequence"/>
</dbReference>
<dbReference type="InterPro" id="IPR038765">
    <property type="entry name" value="Papain-like_cys_pep_sf"/>
</dbReference>
<gene>
    <name evidence="5" type="ORF">LMG28614_00096</name>
</gene>
<evidence type="ECO:0000313" key="6">
    <source>
        <dbReference type="Proteomes" id="UP000494365"/>
    </source>
</evidence>
<dbReference type="GO" id="GO:0004197">
    <property type="term" value="F:cysteine-type endopeptidase activity"/>
    <property type="evidence" value="ECO:0007669"/>
    <property type="project" value="InterPro"/>
</dbReference>
<keyword evidence="3" id="KW-0788">Thiol protease</keyword>
<keyword evidence="1" id="KW-0645">Protease</keyword>
<dbReference type="InterPro" id="IPR006473">
    <property type="entry name" value="Peptidase_C58_Yopt"/>
</dbReference>
<dbReference type="Gene3D" id="3.90.70.20">
    <property type="match status" value="1"/>
</dbReference>
<dbReference type="Pfam" id="PF03543">
    <property type="entry name" value="Peptidase_C58"/>
    <property type="match status" value="1"/>
</dbReference>
<evidence type="ECO:0000256" key="1">
    <source>
        <dbReference type="ARBA" id="ARBA00022670"/>
    </source>
</evidence>
<evidence type="ECO:0000259" key="4">
    <source>
        <dbReference type="Pfam" id="PF03543"/>
    </source>
</evidence>
<reference evidence="5 6" key="1">
    <citation type="submission" date="2020-04" db="EMBL/GenBank/DDBJ databases">
        <authorList>
            <person name="De Canck E."/>
        </authorList>
    </citation>
    <scope>NUCLEOTIDE SEQUENCE [LARGE SCALE GENOMIC DNA]</scope>
    <source>
        <strain evidence="5 6">LMG 28614</strain>
    </source>
</reference>
<evidence type="ECO:0000256" key="2">
    <source>
        <dbReference type="ARBA" id="ARBA00022801"/>
    </source>
</evidence>
<sequence>MEQPTFVFKQGDLLKGMTSSLKKGACWGLTVRWLRDCFSGGPSVAGLGINHGTTGHEALIDHSERANQFLSGISGDSQIANGIVMLSSGRLDGARDSRIDNPAGSSAGLLSMSKAISITSALSSDGNNYFGMIVFTCAIGRHAMAVVKWRNVWALFDPNYGTWTYAGDAQGAPPKFSALLKDNFDSYKVTEVKLFNITRLTTEY</sequence>
<dbReference type="GO" id="GO:0006508">
    <property type="term" value="P:proteolysis"/>
    <property type="evidence" value="ECO:0007669"/>
    <property type="project" value="UniProtKB-KW"/>
</dbReference>
<protein>
    <recommendedName>
        <fullName evidence="4">Peptidase C58 YopT-type domain-containing protein</fullName>
    </recommendedName>
</protein>
<organism evidence="5 6">
    <name type="scientific">Paraburkholderia ultramafica</name>
    <dbReference type="NCBI Taxonomy" id="1544867"/>
    <lineage>
        <taxon>Bacteria</taxon>
        <taxon>Pseudomonadati</taxon>
        <taxon>Pseudomonadota</taxon>
        <taxon>Betaproteobacteria</taxon>
        <taxon>Burkholderiales</taxon>
        <taxon>Burkholderiaceae</taxon>
        <taxon>Paraburkholderia</taxon>
    </lineage>
</organism>
<evidence type="ECO:0000256" key="3">
    <source>
        <dbReference type="ARBA" id="ARBA00022807"/>
    </source>
</evidence>
<keyword evidence="2" id="KW-0378">Hydrolase</keyword>
<dbReference type="SUPFAM" id="SSF54001">
    <property type="entry name" value="Cysteine proteinases"/>
    <property type="match status" value="1"/>
</dbReference>
<keyword evidence="6" id="KW-1185">Reference proteome</keyword>
<proteinExistence type="predicted"/>
<dbReference type="AlphaFoldDB" id="A0A6S7ARV0"/>
<feature type="domain" description="Peptidase C58 YopT-type" evidence="4">
    <location>
        <begin position="22"/>
        <end position="188"/>
    </location>
</feature>
<accession>A0A6S7ARV0</accession>